<evidence type="ECO:0000256" key="5">
    <source>
        <dbReference type="ARBA" id="ARBA00022989"/>
    </source>
</evidence>
<feature type="transmembrane region" description="Helical" evidence="7">
    <location>
        <begin position="75"/>
        <end position="93"/>
    </location>
</feature>
<comment type="subcellular location">
    <subcellularLocation>
        <location evidence="1">Cell membrane</location>
        <topology evidence="1">Multi-pass membrane protein</topology>
    </subcellularLocation>
</comment>
<dbReference type="Pfam" id="PF05977">
    <property type="entry name" value="MFS_3"/>
    <property type="match status" value="1"/>
</dbReference>
<evidence type="ECO:0000313" key="8">
    <source>
        <dbReference type="EMBL" id="OOP68596.1"/>
    </source>
</evidence>
<feature type="transmembrane region" description="Helical" evidence="7">
    <location>
        <begin position="284"/>
        <end position="302"/>
    </location>
</feature>
<proteinExistence type="predicted"/>
<dbReference type="CDD" id="cd06173">
    <property type="entry name" value="MFS_MefA_like"/>
    <property type="match status" value="1"/>
</dbReference>
<evidence type="ECO:0000256" key="4">
    <source>
        <dbReference type="ARBA" id="ARBA00022692"/>
    </source>
</evidence>
<keyword evidence="6 7" id="KW-0472">Membrane</keyword>
<evidence type="ECO:0008006" key="10">
    <source>
        <dbReference type="Google" id="ProtNLM"/>
    </source>
</evidence>
<comment type="caution">
    <text evidence="8">The sequence shown here is derived from an EMBL/GenBank/DDBJ whole genome shotgun (WGS) entry which is preliminary data.</text>
</comment>
<dbReference type="PANTHER" id="PTHR23513">
    <property type="entry name" value="INTEGRAL MEMBRANE EFFLUX PROTEIN-RELATED"/>
    <property type="match status" value="1"/>
</dbReference>
<name>A0A8E2IET8_9BACI</name>
<feature type="transmembrane region" description="Helical" evidence="7">
    <location>
        <begin position="40"/>
        <end position="63"/>
    </location>
</feature>
<dbReference type="PANTHER" id="PTHR23513:SF6">
    <property type="entry name" value="MAJOR FACILITATOR SUPERFAMILY ASSOCIATED DOMAIN-CONTAINING PROTEIN"/>
    <property type="match status" value="1"/>
</dbReference>
<dbReference type="InterPro" id="IPR036259">
    <property type="entry name" value="MFS_trans_sf"/>
</dbReference>
<reference evidence="8 9" key="1">
    <citation type="submission" date="2017-01" db="EMBL/GenBank/DDBJ databases">
        <title>Draft genome sequence of Bacillus oleronius.</title>
        <authorList>
            <person name="Allam M."/>
        </authorList>
    </citation>
    <scope>NUCLEOTIDE SEQUENCE [LARGE SCALE GENOMIC DNA]</scope>
    <source>
        <strain evidence="8 9">DSM 9356</strain>
    </source>
</reference>
<keyword evidence="9" id="KW-1185">Reference proteome</keyword>
<dbReference type="InterPro" id="IPR010290">
    <property type="entry name" value="TM_effector"/>
</dbReference>
<evidence type="ECO:0000256" key="7">
    <source>
        <dbReference type="SAM" id="Phobius"/>
    </source>
</evidence>
<keyword evidence="2" id="KW-0813">Transport</keyword>
<protein>
    <recommendedName>
        <fullName evidence="10">MFS transporter</fullName>
    </recommendedName>
</protein>
<keyword evidence="5 7" id="KW-1133">Transmembrane helix</keyword>
<dbReference type="AlphaFoldDB" id="A0A8E2IET8"/>
<evidence type="ECO:0000256" key="3">
    <source>
        <dbReference type="ARBA" id="ARBA00022475"/>
    </source>
</evidence>
<dbReference type="SUPFAM" id="SSF103473">
    <property type="entry name" value="MFS general substrate transporter"/>
    <property type="match status" value="1"/>
</dbReference>
<evidence type="ECO:0000256" key="2">
    <source>
        <dbReference type="ARBA" id="ARBA00022448"/>
    </source>
</evidence>
<feature type="transmembrane region" description="Helical" evidence="7">
    <location>
        <begin position="222"/>
        <end position="245"/>
    </location>
</feature>
<evidence type="ECO:0000256" key="6">
    <source>
        <dbReference type="ARBA" id="ARBA00023136"/>
    </source>
</evidence>
<feature type="transmembrane region" description="Helical" evidence="7">
    <location>
        <begin position="164"/>
        <end position="184"/>
    </location>
</feature>
<feature type="transmembrane region" description="Helical" evidence="7">
    <location>
        <begin position="257"/>
        <end position="277"/>
    </location>
</feature>
<sequence>MFKERNFLFLWLGQVVSIFGGRFSELVIPWMVLQITHSPMKAALVAISTQIAPLFLSLPAGVIIEQRSKKKTAMYAEFIRTVTMTLLVIIIMAEKFNLFLIMTILLVTGLAGLFFRIAFHSLLPMVAGRNHLVDVHNYMEGADAISTLIGPVLAGIALSKMGAAATLGIDAFSFFLSFISLMLITVTNRDLRNNNEPLWSKELFNQGVEGIKMLFSTRIQRFITLNHLVLHFITHSITLLVIILAKQNLELSASQTGILLSGAGVGNIIGIFMMKLLKNAHWNLLYGTLLLCSSCGIIIVSFSANLWFAFIGMLLFDGALSMAFVINGAARQMVTPNQFLARVSSGGLLLTGIVVIFANGFAGSVAEWINPVSALLICSCILFLNSCISYRQKQLNRSVASFSVDTK</sequence>
<dbReference type="Proteomes" id="UP000189761">
    <property type="component" value="Unassembled WGS sequence"/>
</dbReference>
<gene>
    <name evidence="8" type="ORF">BWZ43_09630</name>
</gene>
<dbReference type="GO" id="GO:0005886">
    <property type="term" value="C:plasma membrane"/>
    <property type="evidence" value="ECO:0007669"/>
    <property type="project" value="UniProtKB-SubCell"/>
</dbReference>
<keyword evidence="3" id="KW-1003">Cell membrane</keyword>
<feature type="transmembrane region" description="Helical" evidence="7">
    <location>
        <begin position="99"/>
        <end position="119"/>
    </location>
</feature>
<accession>A0A8E2IET8</accession>
<dbReference type="EMBL" id="MTLA01000098">
    <property type="protein sequence ID" value="OOP68596.1"/>
    <property type="molecule type" value="Genomic_DNA"/>
</dbReference>
<feature type="transmembrane region" description="Helical" evidence="7">
    <location>
        <begin position="339"/>
        <end position="362"/>
    </location>
</feature>
<feature type="transmembrane region" description="Helical" evidence="7">
    <location>
        <begin position="140"/>
        <end position="158"/>
    </location>
</feature>
<dbReference type="Gene3D" id="1.20.1250.20">
    <property type="entry name" value="MFS general substrate transporter like domains"/>
    <property type="match status" value="1"/>
</dbReference>
<dbReference type="RefSeq" id="WP_169846900.1">
    <property type="nucleotide sequence ID" value="NZ_CP065424.1"/>
</dbReference>
<feature type="transmembrane region" description="Helical" evidence="7">
    <location>
        <begin position="308"/>
        <end position="327"/>
    </location>
</feature>
<evidence type="ECO:0000313" key="9">
    <source>
        <dbReference type="Proteomes" id="UP000189761"/>
    </source>
</evidence>
<feature type="transmembrane region" description="Helical" evidence="7">
    <location>
        <begin position="368"/>
        <end position="388"/>
    </location>
</feature>
<organism evidence="8 9">
    <name type="scientific">Heyndrickxia oleronia</name>
    <dbReference type="NCBI Taxonomy" id="38875"/>
    <lineage>
        <taxon>Bacteria</taxon>
        <taxon>Bacillati</taxon>
        <taxon>Bacillota</taxon>
        <taxon>Bacilli</taxon>
        <taxon>Bacillales</taxon>
        <taxon>Bacillaceae</taxon>
        <taxon>Heyndrickxia</taxon>
    </lineage>
</organism>
<keyword evidence="4 7" id="KW-0812">Transmembrane</keyword>
<evidence type="ECO:0000256" key="1">
    <source>
        <dbReference type="ARBA" id="ARBA00004651"/>
    </source>
</evidence>